<reference evidence="6 7" key="1">
    <citation type="journal article" date="2011" name="Proc. Natl. Acad. Sci. U.S.A.">
        <title>Niche of harmful alga Aureococcus anophagefferens revealed through ecogenomics.</title>
        <authorList>
            <person name="Gobler C.J."/>
            <person name="Berry D.L."/>
            <person name="Dyhrman S.T."/>
            <person name="Wilhelm S.W."/>
            <person name="Salamov A."/>
            <person name="Lobanov A.V."/>
            <person name="Zhang Y."/>
            <person name="Collier J.L."/>
            <person name="Wurch L.L."/>
            <person name="Kustka A.B."/>
            <person name="Dill B.D."/>
            <person name="Shah M."/>
            <person name="VerBerkmoes N.C."/>
            <person name="Kuo A."/>
            <person name="Terry A."/>
            <person name="Pangilinan J."/>
            <person name="Lindquist E.A."/>
            <person name="Lucas S."/>
            <person name="Paulsen I.T."/>
            <person name="Hattenrath-Lehmann T.K."/>
            <person name="Talmage S.C."/>
            <person name="Walker E.A."/>
            <person name="Koch F."/>
            <person name="Burson A.M."/>
            <person name="Marcoval M.A."/>
            <person name="Tang Y.Z."/>
            <person name="Lecleir G.R."/>
            <person name="Coyne K.J."/>
            <person name="Berg G.M."/>
            <person name="Bertrand E.M."/>
            <person name="Saito M.A."/>
            <person name="Gladyshev V.N."/>
            <person name="Grigoriev I.V."/>
        </authorList>
    </citation>
    <scope>NUCLEOTIDE SEQUENCE [LARGE SCALE GENOMIC DNA]</scope>
    <source>
        <strain evidence="7">CCMP 1984</strain>
    </source>
</reference>
<feature type="transmembrane region" description="Helical" evidence="4">
    <location>
        <begin position="886"/>
        <end position="907"/>
    </location>
</feature>
<keyword evidence="7" id="KW-1185">Reference proteome</keyword>
<evidence type="ECO:0000256" key="1">
    <source>
        <dbReference type="ARBA" id="ARBA00022723"/>
    </source>
</evidence>
<dbReference type="PANTHER" id="PTHR10342:SF274">
    <property type="entry name" value="ARYLSULFATASE B"/>
    <property type="match status" value="1"/>
</dbReference>
<sequence>MAYQAEMGYQYDDRAFGSEARPAEKKSPWASRAATVVGGVACFALGMSATQLTSMASSMEADKQAVYSAESGDGPTDPHAAAWLAVDEAVQPWIAKETSKADASEYPHIFLSLIDDQGKADMGYGNDGLDQLAEATPFMDLLADDGIKLDKYYSQQLCTPSRSALLSGYYPIHTGMQHDVIQPESMFGMPAGHKLMPSFLKDDQLWYYNHKSPHACDGSNCYYDMQRNGAIAEDSIGVYSTFLFVDAFTDVLENEDASTPLFMYLSWQNVHAPLDPPPASFYTKTELSLVNSIEDPHRRTFASITIVLDNAMKKVVGAMKKSGFYDNSILVVASDNGGCSGSGGYNYPYRGGKQYLYEGGIHVNAFIHSPLIPKSARGTSYQGLFHVSDWLPTLVTGAMKTEPTMLPADLDGVDQWHAILGSGRGAPAAYPRTEILHNIDLWSLEIYGNVTKLRTPIQAIRVGDMKLVMGQDASTHYSPTETTCPEGIGYCMPSYESTEDCSYEYGDQKYLYNITADPSELVDLSTVHPQLVSTLEAKLAGYEATMVSPAYRNSNYDLAYSAWAGLNSNFIGPFDDPVEVALTGLAEGCPMPAPMEMMERETSIVDDFFQDRQSDREASTLRDALRITSGPTRITRRARQLLARQILASAQRYETATPFFVIWRRFALTLIFWATLLDVGNLGILYVAIYWKIFDALDMRSAASSLSGFLCLCSYDCGGDDWHDVYNRGEWNLIVLNACGDRTVSCDVQGGLNTCICETGAGGEGTNVTECRYHTLVSPFLWYAACIGAVGAVTVWLMFKLGQFSPKSDRVNIGQRLICCLPRRWRALIHATPAESKSKFVTFYRAYTLLWVLQIVVFGFVVFLTGKALVGEAEGYEMPAAGHRHLVVVVYAHYVVLALQGVGIYVWPLGNGKFAVTPRLRRIFARRAADGAAEQQIYDVDENESQGGRLYLNLETYADDADADKPFVLRLLVDFVDAGGRRTTPFRAGYAPPRVSLDALSDPRPDRVLELDRSAAASTFDGVFAVRKRSAVVYHVTVPAAVVLGRHVLTLERARPARTPSGAGRRRSGDLERALLDDDDDATLAEAVPVTISDPDFEHRKLVRLEQALRAVEAKVETLAPQVADIFERLGEDDPAGFTPHGHEYYVLVKMRVVGVATSCAAIASGMVNDASGGGKASQRLMQATSAISFLGEHSGLPFAGWATLLVCGAADAFVENDKANRVERVQDVFRTPARAEALAGRVARAAATRLEADLAAAADEDAARDRADETRRAKAAEETGVLARLRRAKDALAKALVAEPDTKVRERAEDDAAAILEYVMSGALEAARGADDDVVRALAERVAPTAGAAPEAELPRPSVGAAPPGTAPVVAVGNSAIGDYDDALMFLRSGTAFVKAGFGGVAHYACTLWLAVEGGGMQLRWSRNTSGKVSFMDLGDVVRVGLLGSRSVVVEAAGDRTKKFKLARPGLAQQYRACLELVLAARRGADAV</sequence>
<feature type="transmembrane region" description="Helical" evidence="4">
    <location>
        <begin position="670"/>
        <end position="691"/>
    </location>
</feature>
<dbReference type="eggNOG" id="KOG3867">
    <property type="taxonomic scope" value="Eukaryota"/>
</dbReference>
<feature type="domain" description="Sulfatase N-terminal" evidence="5">
    <location>
        <begin position="107"/>
        <end position="395"/>
    </location>
</feature>
<keyword evidence="3" id="KW-0325">Glycoprotein</keyword>
<evidence type="ECO:0000256" key="2">
    <source>
        <dbReference type="ARBA" id="ARBA00022837"/>
    </source>
</evidence>
<dbReference type="InParanoid" id="F0Y0Y0"/>
<keyword evidence="4" id="KW-0472">Membrane</keyword>
<keyword evidence="2" id="KW-0106">Calcium</keyword>
<name>F0Y0Y0_AURAN</name>
<keyword evidence="4" id="KW-0812">Transmembrane</keyword>
<dbReference type="SUPFAM" id="SSF53649">
    <property type="entry name" value="Alkaline phosphatase-like"/>
    <property type="match status" value="1"/>
</dbReference>
<dbReference type="CDD" id="cd16029">
    <property type="entry name" value="4-S"/>
    <property type="match status" value="1"/>
</dbReference>
<dbReference type="OrthoDB" id="408574at2759"/>
<feature type="transmembrane region" description="Helical" evidence="4">
    <location>
        <begin position="780"/>
        <end position="799"/>
    </location>
</feature>
<dbReference type="GO" id="GO:0008484">
    <property type="term" value="F:sulfuric ester hydrolase activity"/>
    <property type="evidence" value="ECO:0007669"/>
    <property type="project" value="InterPro"/>
</dbReference>
<evidence type="ECO:0000256" key="4">
    <source>
        <dbReference type="SAM" id="Phobius"/>
    </source>
</evidence>
<evidence type="ECO:0000256" key="3">
    <source>
        <dbReference type="ARBA" id="ARBA00023180"/>
    </source>
</evidence>
<accession>F0Y0Y0</accession>
<proteinExistence type="predicted"/>
<dbReference type="GO" id="GO:0046872">
    <property type="term" value="F:metal ion binding"/>
    <property type="evidence" value="ECO:0007669"/>
    <property type="project" value="UniProtKB-KW"/>
</dbReference>
<dbReference type="Gene3D" id="3.30.1120.10">
    <property type="match status" value="1"/>
</dbReference>
<dbReference type="InterPro" id="IPR047115">
    <property type="entry name" value="ARSB"/>
</dbReference>
<dbReference type="KEGG" id="aaf:AURANDRAFT_70842"/>
<gene>
    <name evidence="6" type="ORF">AURANDRAFT_70842</name>
</gene>
<keyword evidence="4" id="KW-1133">Transmembrane helix</keyword>
<dbReference type="Proteomes" id="UP000002729">
    <property type="component" value="Unassembled WGS sequence"/>
</dbReference>
<dbReference type="InterPro" id="IPR000917">
    <property type="entry name" value="Sulfatase_N"/>
</dbReference>
<evidence type="ECO:0000313" key="6">
    <source>
        <dbReference type="EMBL" id="EGB11661.1"/>
    </source>
</evidence>
<dbReference type="EMBL" id="GL833122">
    <property type="protein sequence ID" value="EGB11661.1"/>
    <property type="molecule type" value="Genomic_DNA"/>
</dbReference>
<dbReference type="Gene3D" id="3.40.720.10">
    <property type="entry name" value="Alkaline Phosphatase, subunit A"/>
    <property type="match status" value="2"/>
</dbReference>
<dbReference type="PANTHER" id="PTHR10342">
    <property type="entry name" value="ARYLSULFATASE"/>
    <property type="match status" value="1"/>
</dbReference>
<organism evidence="7">
    <name type="scientific">Aureococcus anophagefferens</name>
    <name type="common">Harmful bloom alga</name>
    <dbReference type="NCBI Taxonomy" id="44056"/>
    <lineage>
        <taxon>Eukaryota</taxon>
        <taxon>Sar</taxon>
        <taxon>Stramenopiles</taxon>
        <taxon>Ochrophyta</taxon>
        <taxon>Pelagophyceae</taxon>
        <taxon>Pelagomonadales</taxon>
        <taxon>Pelagomonadaceae</taxon>
        <taxon>Aureococcus</taxon>
    </lineage>
</organism>
<dbReference type="InterPro" id="IPR017850">
    <property type="entry name" value="Alkaline_phosphatase_core_sf"/>
</dbReference>
<dbReference type="RefSeq" id="XP_009034005.1">
    <property type="nucleotide sequence ID" value="XM_009035757.1"/>
</dbReference>
<evidence type="ECO:0000259" key="5">
    <source>
        <dbReference type="Pfam" id="PF00884"/>
    </source>
</evidence>
<feature type="transmembrane region" description="Helical" evidence="4">
    <location>
        <begin position="846"/>
        <end position="865"/>
    </location>
</feature>
<dbReference type="GeneID" id="20227949"/>
<evidence type="ECO:0000313" key="7">
    <source>
        <dbReference type="Proteomes" id="UP000002729"/>
    </source>
</evidence>
<protein>
    <recommendedName>
        <fullName evidence="5">Sulfatase N-terminal domain-containing protein</fullName>
    </recommendedName>
</protein>
<keyword evidence="1" id="KW-0479">Metal-binding</keyword>
<dbReference type="Pfam" id="PF00884">
    <property type="entry name" value="Sulfatase"/>
    <property type="match status" value="1"/>
</dbReference>